<dbReference type="OMA" id="IRSPIDM"/>
<dbReference type="InterPro" id="IPR044730">
    <property type="entry name" value="RNase_H-like_dom_plant"/>
</dbReference>
<dbReference type="AlphaFoldDB" id="A0A803QMD0"/>
<dbReference type="SUPFAM" id="SSF53098">
    <property type="entry name" value="Ribonuclease H-like"/>
    <property type="match status" value="1"/>
</dbReference>
<protein>
    <recommendedName>
        <fullName evidence="1">RNase H type-1 domain-containing protein</fullName>
    </recommendedName>
</protein>
<evidence type="ECO:0000259" key="1">
    <source>
        <dbReference type="Pfam" id="PF13456"/>
    </source>
</evidence>
<name>A0A803QMD0_CANSA</name>
<dbReference type="InterPro" id="IPR053151">
    <property type="entry name" value="RNase_H-like"/>
</dbReference>
<dbReference type="Proteomes" id="UP000596661">
    <property type="component" value="Unassembled WGS sequence"/>
</dbReference>
<dbReference type="PANTHER" id="PTHR47723:SF21">
    <property type="entry name" value="POLYNUCLEOTIDYL TRANSFERASE, RIBONUCLEASE H-LIKE SUPERFAMILY PROTEIN"/>
    <property type="match status" value="1"/>
</dbReference>
<dbReference type="InterPro" id="IPR036397">
    <property type="entry name" value="RNaseH_sf"/>
</dbReference>
<dbReference type="GO" id="GO:0004523">
    <property type="term" value="F:RNA-DNA hybrid ribonuclease activity"/>
    <property type="evidence" value="ECO:0007669"/>
    <property type="project" value="InterPro"/>
</dbReference>
<dbReference type="Gene3D" id="3.30.420.10">
    <property type="entry name" value="Ribonuclease H-like superfamily/Ribonuclease H"/>
    <property type="match status" value="1"/>
</dbReference>
<dbReference type="EnsemblPlants" id="evm.model.10.216">
    <property type="protein sequence ID" value="cds.evm.model.10.216"/>
    <property type="gene ID" value="evm.TU.10.216"/>
</dbReference>
<dbReference type="EMBL" id="UZAU01000789">
    <property type="status" value="NOT_ANNOTATED_CDS"/>
    <property type="molecule type" value="Genomic_DNA"/>
</dbReference>
<dbReference type="CDD" id="cd06222">
    <property type="entry name" value="RNase_H_like"/>
    <property type="match status" value="1"/>
</dbReference>
<dbReference type="InterPro" id="IPR002156">
    <property type="entry name" value="RNaseH_domain"/>
</dbReference>
<organism evidence="2 3">
    <name type="scientific">Cannabis sativa</name>
    <name type="common">Hemp</name>
    <name type="synonym">Marijuana</name>
    <dbReference type="NCBI Taxonomy" id="3483"/>
    <lineage>
        <taxon>Eukaryota</taxon>
        <taxon>Viridiplantae</taxon>
        <taxon>Streptophyta</taxon>
        <taxon>Embryophyta</taxon>
        <taxon>Tracheophyta</taxon>
        <taxon>Spermatophyta</taxon>
        <taxon>Magnoliopsida</taxon>
        <taxon>eudicotyledons</taxon>
        <taxon>Gunneridae</taxon>
        <taxon>Pentapetalae</taxon>
        <taxon>rosids</taxon>
        <taxon>fabids</taxon>
        <taxon>Rosales</taxon>
        <taxon>Cannabaceae</taxon>
        <taxon>Cannabis</taxon>
    </lineage>
</organism>
<reference evidence="2" key="1">
    <citation type="submission" date="2021-03" db="UniProtKB">
        <authorList>
            <consortium name="EnsemblPlants"/>
        </authorList>
    </citation>
    <scope>IDENTIFICATION</scope>
</reference>
<dbReference type="GO" id="GO:0003676">
    <property type="term" value="F:nucleic acid binding"/>
    <property type="evidence" value="ECO:0007669"/>
    <property type="project" value="InterPro"/>
</dbReference>
<dbReference type="Gramene" id="evm.model.10.216">
    <property type="protein sequence ID" value="cds.evm.model.10.216"/>
    <property type="gene ID" value="evm.TU.10.216"/>
</dbReference>
<dbReference type="Pfam" id="PF13456">
    <property type="entry name" value="RVT_3"/>
    <property type="match status" value="1"/>
</dbReference>
<evidence type="ECO:0000313" key="2">
    <source>
        <dbReference type="EnsemblPlants" id="cds.evm.model.10.216"/>
    </source>
</evidence>
<proteinExistence type="predicted"/>
<keyword evidence="3" id="KW-1185">Reference proteome</keyword>
<accession>A0A803QMD0</accession>
<dbReference type="PANTHER" id="PTHR47723">
    <property type="entry name" value="OS05G0353850 PROTEIN"/>
    <property type="match status" value="1"/>
</dbReference>
<dbReference type="InterPro" id="IPR012337">
    <property type="entry name" value="RNaseH-like_sf"/>
</dbReference>
<feature type="domain" description="RNase H type-1" evidence="1">
    <location>
        <begin position="14"/>
        <end position="97"/>
    </location>
</feature>
<evidence type="ECO:0000313" key="3">
    <source>
        <dbReference type="Proteomes" id="UP000596661"/>
    </source>
</evidence>
<sequence>MVEAVSCCRPGLVAPEMAEGMGVREALSWIKKKLWHNVIVETDSLIVVQAIRSPIDMVSYFGNVISDCKTLLKELNGVSVLFVKRSANSVAHFLARASYSVADRILRSCDVSSDFQNVILHDCN</sequence>